<proteinExistence type="predicted"/>
<name>A0AAE1QX27_9SOLA</name>
<dbReference type="Proteomes" id="UP001291623">
    <property type="component" value="Unassembled WGS sequence"/>
</dbReference>
<dbReference type="EMBL" id="JAVYJV010000022">
    <property type="protein sequence ID" value="KAK4341255.1"/>
    <property type="molecule type" value="Genomic_DNA"/>
</dbReference>
<keyword evidence="2" id="KW-1185">Reference proteome</keyword>
<organism evidence="1 2">
    <name type="scientific">Anisodus tanguticus</name>
    <dbReference type="NCBI Taxonomy" id="243964"/>
    <lineage>
        <taxon>Eukaryota</taxon>
        <taxon>Viridiplantae</taxon>
        <taxon>Streptophyta</taxon>
        <taxon>Embryophyta</taxon>
        <taxon>Tracheophyta</taxon>
        <taxon>Spermatophyta</taxon>
        <taxon>Magnoliopsida</taxon>
        <taxon>eudicotyledons</taxon>
        <taxon>Gunneridae</taxon>
        <taxon>Pentapetalae</taxon>
        <taxon>asterids</taxon>
        <taxon>lamiids</taxon>
        <taxon>Solanales</taxon>
        <taxon>Solanaceae</taxon>
        <taxon>Solanoideae</taxon>
        <taxon>Hyoscyameae</taxon>
        <taxon>Anisodus</taxon>
    </lineage>
</organism>
<accession>A0AAE1QX27</accession>
<dbReference type="AlphaFoldDB" id="A0AAE1QX27"/>
<evidence type="ECO:0000313" key="2">
    <source>
        <dbReference type="Proteomes" id="UP001291623"/>
    </source>
</evidence>
<evidence type="ECO:0000313" key="1">
    <source>
        <dbReference type="EMBL" id="KAK4341255.1"/>
    </source>
</evidence>
<comment type="caution">
    <text evidence="1">The sequence shown here is derived from an EMBL/GenBank/DDBJ whole genome shotgun (WGS) entry which is preliminary data.</text>
</comment>
<protein>
    <submittedName>
        <fullName evidence="1">Uncharacterized protein</fullName>
    </submittedName>
</protein>
<reference evidence="1" key="1">
    <citation type="submission" date="2023-12" db="EMBL/GenBank/DDBJ databases">
        <title>Genome assembly of Anisodus tanguticus.</title>
        <authorList>
            <person name="Wang Y.-J."/>
        </authorList>
    </citation>
    <scope>NUCLEOTIDE SEQUENCE</scope>
    <source>
        <strain evidence="1">KB-2021</strain>
        <tissue evidence="1">Leaf</tissue>
    </source>
</reference>
<gene>
    <name evidence="1" type="ORF">RND71_039756</name>
</gene>
<sequence>MSIALANDLFNLISLRIRVYSRIYIQGMNPNLGSTTTFNPHHNVPNTSRISTYKSFELRTGSKSLSVDGIATYVFISYLLGVFGE</sequence>